<dbReference type="GO" id="GO:0005829">
    <property type="term" value="C:cytosol"/>
    <property type="evidence" value="ECO:0007669"/>
    <property type="project" value="TreeGrafter"/>
</dbReference>
<evidence type="ECO:0000256" key="2">
    <source>
        <dbReference type="ARBA" id="ARBA00001971"/>
    </source>
</evidence>
<dbReference type="SUPFAM" id="SSF63380">
    <property type="entry name" value="Riboflavin synthase domain-like"/>
    <property type="match status" value="1"/>
</dbReference>
<accession>M5G4P0</accession>
<organism evidence="14 15">
    <name type="scientific">Dacryopinax primogenitus (strain DJM 731)</name>
    <name type="common">Brown rot fungus</name>
    <dbReference type="NCBI Taxonomy" id="1858805"/>
    <lineage>
        <taxon>Eukaryota</taxon>
        <taxon>Fungi</taxon>
        <taxon>Dikarya</taxon>
        <taxon>Basidiomycota</taxon>
        <taxon>Agaricomycotina</taxon>
        <taxon>Dacrymycetes</taxon>
        <taxon>Dacrymycetales</taxon>
        <taxon>Dacrymycetaceae</taxon>
        <taxon>Dacryopinax</taxon>
    </lineage>
</organism>
<evidence type="ECO:0000259" key="13">
    <source>
        <dbReference type="PROSITE" id="PS51384"/>
    </source>
</evidence>
<dbReference type="GO" id="GO:0004497">
    <property type="term" value="F:monooxygenase activity"/>
    <property type="evidence" value="ECO:0007669"/>
    <property type="project" value="InterPro"/>
</dbReference>
<comment type="cofactor">
    <cofactor evidence="3">
        <name>FAD</name>
        <dbReference type="ChEBI" id="CHEBI:57692"/>
    </cofactor>
</comment>
<dbReference type="SUPFAM" id="SSF52218">
    <property type="entry name" value="Flavoproteins"/>
    <property type="match status" value="1"/>
</dbReference>
<keyword evidence="4" id="KW-0813">Transport</keyword>
<comment type="cofactor">
    <cofactor evidence="1">
        <name>FMN</name>
        <dbReference type="ChEBI" id="CHEBI:58210"/>
    </cofactor>
</comment>
<name>M5G4P0_DACPD</name>
<dbReference type="InterPro" id="IPR036396">
    <property type="entry name" value="Cyt_P450_sf"/>
</dbReference>
<dbReference type="PRINTS" id="PR00385">
    <property type="entry name" value="P450"/>
</dbReference>
<evidence type="ECO:0000256" key="7">
    <source>
        <dbReference type="ARBA" id="ARBA00022827"/>
    </source>
</evidence>
<dbReference type="PROSITE" id="PS00086">
    <property type="entry name" value="CYTOCHROME_P450"/>
    <property type="match status" value="1"/>
</dbReference>
<dbReference type="InterPro" id="IPR008254">
    <property type="entry name" value="Flavodoxin/NO_synth"/>
</dbReference>
<dbReference type="Pfam" id="PF00067">
    <property type="entry name" value="p450"/>
    <property type="match status" value="1"/>
</dbReference>
<evidence type="ECO:0000256" key="8">
    <source>
        <dbReference type="ARBA" id="ARBA00022857"/>
    </source>
</evidence>
<keyword evidence="9" id="KW-0560">Oxidoreductase</keyword>
<evidence type="ECO:0000259" key="12">
    <source>
        <dbReference type="PROSITE" id="PS50902"/>
    </source>
</evidence>
<dbReference type="STRING" id="1858805.M5G4P0"/>
<comment type="cofactor">
    <cofactor evidence="2 11">
        <name>heme</name>
        <dbReference type="ChEBI" id="CHEBI:30413"/>
    </cofactor>
</comment>
<dbReference type="GO" id="GO:0016705">
    <property type="term" value="F:oxidoreductase activity, acting on paired donors, with incorporation or reduction of molecular oxygen"/>
    <property type="evidence" value="ECO:0007669"/>
    <property type="project" value="InterPro"/>
</dbReference>
<evidence type="ECO:0000256" key="6">
    <source>
        <dbReference type="ARBA" id="ARBA00022723"/>
    </source>
</evidence>
<keyword evidence="6 11" id="KW-0479">Metal-binding</keyword>
<evidence type="ECO:0000256" key="1">
    <source>
        <dbReference type="ARBA" id="ARBA00001917"/>
    </source>
</evidence>
<evidence type="ECO:0000256" key="5">
    <source>
        <dbReference type="ARBA" id="ARBA00022630"/>
    </source>
</evidence>
<reference evidence="14 15" key="1">
    <citation type="journal article" date="2012" name="Science">
        <title>The Paleozoic origin of enzymatic lignin decomposition reconstructed from 31 fungal genomes.</title>
        <authorList>
            <person name="Floudas D."/>
            <person name="Binder M."/>
            <person name="Riley R."/>
            <person name="Barry K."/>
            <person name="Blanchette R.A."/>
            <person name="Henrissat B."/>
            <person name="Martinez A.T."/>
            <person name="Otillar R."/>
            <person name="Spatafora J.W."/>
            <person name="Yadav J.S."/>
            <person name="Aerts A."/>
            <person name="Benoit I."/>
            <person name="Boyd A."/>
            <person name="Carlson A."/>
            <person name="Copeland A."/>
            <person name="Coutinho P.M."/>
            <person name="de Vries R.P."/>
            <person name="Ferreira P."/>
            <person name="Findley K."/>
            <person name="Foster B."/>
            <person name="Gaskell J."/>
            <person name="Glotzer D."/>
            <person name="Gorecki P."/>
            <person name="Heitman J."/>
            <person name="Hesse C."/>
            <person name="Hori C."/>
            <person name="Igarashi K."/>
            <person name="Jurgens J.A."/>
            <person name="Kallen N."/>
            <person name="Kersten P."/>
            <person name="Kohler A."/>
            <person name="Kuees U."/>
            <person name="Kumar T.K.A."/>
            <person name="Kuo A."/>
            <person name="LaButti K."/>
            <person name="Larrondo L.F."/>
            <person name="Lindquist E."/>
            <person name="Ling A."/>
            <person name="Lombard V."/>
            <person name="Lucas S."/>
            <person name="Lundell T."/>
            <person name="Martin R."/>
            <person name="McLaughlin D.J."/>
            <person name="Morgenstern I."/>
            <person name="Morin E."/>
            <person name="Murat C."/>
            <person name="Nagy L.G."/>
            <person name="Nolan M."/>
            <person name="Ohm R.A."/>
            <person name="Patyshakuliyeva A."/>
            <person name="Rokas A."/>
            <person name="Ruiz-Duenas F.J."/>
            <person name="Sabat G."/>
            <person name="Salamov A."/>
            <person name="Samejima M."/>
            <person name="Schmutz J."/>
            <person name="Slot J.C."/>
            <person name="St John F."/>
            <person name="Stenlid J."/>
            <person name="Sun H."/>
            <person name="Sun S."/>
            <person name="Syed K."/>
            <person name="Tsang A."/>
            <person name="Wiebenga A."/>
            <person name="Young D."/>
            <person name="Pisabarro A."/>
            <person name="Eastwood D.C."/>
            <person name="Martin F."/>
            <person name="Cullen D."/>
            <person name="Grigoriev I.V."/>
            <person name="Hibbett D.S."/>
        </authorList>
    </citation>
    <scope>NUCLEOTIDE SEQUENCE [LARGE SCALE GENOMIC DNA]</scope>
    <source>
        <strain evidence="14 15">DJM-731 SS1</strain>
    </source>
</reference>
<dbReference type="Gene3D" id="1.20.990.10">
    <property type="entry name" value="NADPH-cytochrome p450 Reductase, Chain A, domain 3"/>
    <property type="match status" value="1"/>
</dbReference>
<dbReference type="Gene3D" id="1.10.630.10">
    <property type="entry name" value="Cytochrome P450"/>
    <property type="match status" value="1"/>
</dbReference>
<dbReference type="PANTHER" id="PTHR19384:SF127">
    <property type="entry name" value="BIFUNCTIONAL CYTOCHROME P450_NADPH--P450 REDUCTASE"/>
    <property type="match status" value="1"/>
</dbReference>
<dbReference type="Gene3D" id="3.40.50.360">
    <property type="match status" value="1"/>
</dbReference>
<keyword evidence="15" id="KW-1185">Reference proteome</keyword>
<dbReference type="InterPro" id="IPR023173">
    <property type="entry name" value="NADPH_Cyt_P450_Rdtase_alpha"/>
</dbReference>
<dbReference type="PRINTS" id="PR00463">
    <property type="entry name" value="EP450I"/>
</dbReference>
<dbReference type="InterPro" id="IPR029039">
    <property type="entry name" value="Flavoprotein-like_sf"/>
</dbReference>
<feature type="binding site" description="axial binding residue" evidence="11">
    <location>
        <position position="214"/>
    </location>
    <ligand>
        <name>heme</name>
        <dbReference type="ChEBI" id="CHEBI:30413"/>
    </ligand>
    <ligandPart>
        <name>Fe</name>
        <dbReference type="ChEBI" id="CHEBI:18248"/>
    </ligandPart>
</feature>
<dbReference type="GeneID" id="63691834"/>
<keyword evidence="11" id="KW-0349">Heme</keyword>
<keyword evidence="8" id="KW-0521">NADP</keyword>
<dbReference type="GO" id="GO:0010181">
    <property type="term" value="F:FMN binding"/>
    <property type="evidence" value="ECO:0007669"/>
    <property type="project" value="InterPro"/>
</dbReference>
<dbReference type="AlphaFoldDB" id="M5G4P0"/>
<keyword evidence="10 11" id="KW-0408">Iron</keyword>
<feature type="domain" description="Flavodoxin-like" evidence="12">
    <location>
        <begin position="302"/>
        <end position="446"/>
    </location>
</feature>
<evidence type="ECO:0000313" key="14">
    <source>
        <dbReference type="EMBL" id="EJU05216.1"/>
    </source>
</evidence>
<dbReference type="Proteomes" id="UP000030653">
    <property type="component" value="Unassembled WGS sequence"/>
</dbReference>
<dbReference type="PROSITE" id="PS50902">
    <property type="entry name" value="FLAVODOXIN_LIKE"/>
    <property type="match status" value="1"/>
</dbReference>
<dbReference type="GO" id="GO:0050660">
    <property type="term" value="F:flavin adenine dinucleotide binding"/>
    <property type="evidence" value="ECO:0007669"/>
    <property type="project" value="TreeGrafter"/>
</dbReference>
<gene>
    <name evidence="14" type="ORF">DACRYDRAFT_86365</name>
</gene>
<keyword evidence="7" id="KW-0274">FAD</keyword>
<evidence type="ECO:0000313" key="15">
    <source>
        <dbReference type="Proteomes" id="UP000030653"/>
    </source>
</evidence>
<dbReference type="RefSeq" id="XP_040632110.1">
    <property type="nucleotide sequence ID" value="XM_040776772.1"/>
</dbReference>
<dbReference type="PANTHER" id="PTHR19384">
    <property type="entry name" value="NITRIC OXIDE SYNTHASE-RELATED"/>
    <property type="match status" value="1"/>
</dbReference>
<dbReference type="Pfam" id="PF00258">
    <property type="entry name" value="Flavodoxin_1"/>
    <property type="match status" value="1"/>
</dbReference>
<feature type="domain" description="FAD-binding FR-type" evidence="13">
    <location>
        <begin position="486"/>
        <end position="723"/>
    </location>
</feature>
<dbReference type="HOGENOM" id="CLU_001570_7_2_1"/>
<dbReference type="InterPro" id="IPR003097">
    <property type="entry name" value="CysJ-like_FAD-binding"/>
</dbReference>
<dbReference type="PROSITE" id="PS51384">
    <property type="entry name" value="FAD_FR"/>
    <property type="match status" value="1"/>
</dbReference>
<dbReference type="InterPro" id="IPR001128">
    <property type="entry name" value="Cyt_P450"/>
</dbReference>
<evidence type="ECO:0000256" key="11">
    <source>
        <dbReference type="PIRSR" id="PIRSR602401-1"/>
    </source>
</evidence>
<dbReference type="SUPFAM" id="SSF48264">
    <property type="entry name" value="Cytochrome P450"/>
    <property type="match status" value="1"/>
</dbReference>
<sequence length="734" mass="81137">MPKFMHPLRVINKQYEADIKLMFEVVDEVIAHRKTHPLTGSRDLLSLMLEGKDFMTGRGLSDTNIRYQLLTFLAAGHETTSGLLSFALYHLLSNPQAYAALQKEVDTVLSDNPLTVDHLSKLPYTNAVLRETLRLNSPALGMVVTSFNHTELLCGEYEVRKGWPLLLDFYGLHRDPAVWGDDAESFRPERMLDDKINTLPPNSWKPFGNGARGCIGRALALQESVMMLATLFQRFEIRFDDPSYRLQLKETITTKPTGFKIHAIPRAGKKVFGAANGYMSPGVLGETLQKVGHTAPGKGAPLLVLFGTDSGTCERFAEQIASDAVIHGFNPKIGAMDSVEDVANLPRDAPVIILTSSREGQPPENAVRFVQALKEMTATTKPLQGVKYAVFGAGNHDWVRSFYRIPKLVDSRMEELGAERLIPRGEGDAGGANVYNSFDAWEKALWSAVSKDLNDAAPEAASELDIEDDLIVAVVGATRDILLRQPDLTEGKCVENRVLTASDQPVKRHIEFQLPLGMEYQTGDYLAVLPLNSPESVHRVLAHFNVLGETKIVITSRAPTTLPTNEPVSLQDLFSGYVELAQPMSQRNLDEVMRYAPVDGPERQALDKLVANPKTDVFDKHLSVLDLLEQHPSVKIPLAQFIKLLPSMRIRRYSISSSSLWKKANCTLTFSVIRGSSTAGKRDFLGVASNYLANLMPGERNLPGCPRASRKTSLMPFSSGVVHNALHSLRTECI</sequence>
<evidence type="ECO:0000256" key="4">
    <source>
        <dbReference type="ARBA" id="ARBA00022448"/>
    </source>
</evidence>
<dbReference type="InterPro" id="IPR002401">
    <property type="entry name" value="Cyt_P450_E_grp-I"/>
</dbReference>
<evidence type="ECO:0000256" key="9">
    <source>
        <dbReference type="ARBA" id="ARBA00023002"/>
    </source>
</evidence>
<dbReference type="Pfam" id="PF00667">
    <property type="entry name" value="FAD_binding_1"/>
    <property type="match status" value="1"/>
</dbReference>
<dbReference type="GO" id="GO:0005506">
    <property type="term" value="F:iron ion binding"/>
    <property type="evidence" value="ECO:0007669"/>
    <property type="project" value="InterPro"/>
</dbReference>
<dbReference type="GO" id="GO:0020037">
    <property type="term" value="F:heme binding"/>
    <property type="evidence" value="ECO:0007669"/>
    <property type="project" value="InterPro"/>
</dbReference>
<dbReference type="EMBL" id="JH795856">
    <property type="protein sequence ID" value="EJU05216.1"/>
    <property type="molecule type" value="Genomic_DNA"/>
</dbReference>
<dbReference type="GO" id="GO:0003958">
    <property type="term" value="F:NADPH-hemoprotein reductase activity"/>
    <property type="evidence" value="ECO:0007669"/>
    <property type="project" value="TreeGrafter"/>
</dbReference>
<dbReference type="InterPro" id="IPR017938">
    <property type="entry name" value="Riboflavin_synthase-like_b-brl"/>
</dbReference>
<evidence type="ECO:0000256" key="3">
    <source>
        <dbReference type="ARBA" id="ARBA00001974"/>
    </source>
</evidence>
<keyword evidence="5" id="KW-0285">Flavoprotein</keyword>
<dbReference type="InterPro" id="IPR017927">
    <property type="entry name" value="FAD-bd_FR_type"/>
</dbReference>
<protein>
    <submittedName>
        <fullName evidence="14">Cytochrome P450</fullName>
    </submittedName>
</protein>
<dbReference type="Gene3D" id="2.40.30.10">
    <property type="entry name" value="Translation factors"/>
    <property type="match status" value="1"/>
</dbReference>
<proteinExistence type="predicted"/>
<dbReference type="InterPro" id="IPR017972">
    <property type="entry name" value="Cyt_P450_CS"/>
</dbReference>
<dbReference type="OMA" id="HHDWVST"/>
<evidence type="ECO:0000256" key="10">
    <source>
        <dbReference type="ARBA" id="ARBA00023004"/>
    </source>
</evidence>
<dbReference type="OrthoDB" id="1470350at2759"/>